<feature type="domain" description="PAS" evidence="3">
    <location>
        <begin position="305"/>
        <end position="350"/>
    </location>
</feature>
<evidence type="ECO:0000259" key="3">
    <source>
        <dbReference type="PROSITE" id="PS50112"/>
    </source>
</evidence>
<dbReference type="SUPFAM" id="SSF55785">
    <property type="entry name" value="PYP-like sensor domain (PAS domain)"/>
    <property type="match status" value="1"/>
</dbReference>
<dbReference type="AlphaFoldDB" id="A0A0M2Q1M1"/>
<feature type="compositionally biased region" description="Polar residues" evidence="2">
    <location>
        <begin position="1"/>
        <end position="10"/>
    </location>
</feature>
<protein>
    <recommendedName>
        <fullName evidence="3">PAS domain-containing protein</fullName>
    </recommendedName>
</protein>
<dbReference type="InterPro" id="IPR003018">
    <property type="entry name" value="GAF"/>
</dbReference>
<evidence type="ECO:0000313" key="5">
    <source>
        <dbReference type="Proteomes" id="UP000034681"/>
    </source>
</evidence>
<evidence type="ECO:0000313" key="4">
    <source>
        <dbReference type="EMBL" id="KKJ01203.1"/>
    </source>
</evidence>
<dbReference type="CDD" id="cd00130">
    <property type="entry name" value="PAS"/>
    <property type="match status" value="1"/>
</dbReference>
<name>A0A0M2Q1M1_PROHO</name>
<dbReference type="InterPro" id="IPR035965">
    <property type="entry name" value="PAS-like_dom_sf"/>
</dbReference>
<accession>A0A0M2Q1M1</accession>
<dbReference type="Gene3D" id="3.30.450.20">
    <property type="entry name" value="PAS domain"/>
    <property type="match status" value="1"/>
</dbReference>
<dbReference type="Proteomes" id="UP000034681">
    <property type="component" value="Unassembled WGS sequence"/>
</dbReference>
<dbReference type="SUPFAM" id="SSF55781">
    <property type="entry name" value="GAF domain-like"/>
    <property type="match status" value="1"/>
</dbReference>
<proteinExistence type="predicted"/>
<dbReference type="Gene3D" id="3.30.450.40">
    <property type="match status" value="1"/>
</dbReference>
<feature type="coiled-coil region" evidence="1">
    <location>
        <begin position="263"/>
        <end position="290"/>
    </location>
</feature>
<dbReference type="Pfam" id="PF08447">
    <property type="entry name" value="PAS_3"/>
    <property type="match status" value="1"/>
</dbReference>
<dbReference type="InterPro" id="IPR029016">
    <property type="entry name" value="GAF-like_dom_sf"/>
</dbReference>
<comment type="caution">
    <text evidence="4">The sequence shown here is derived from an EMBL/GenBank/DDBJ whole genome shotgun (WGS) entry which is preliminary data.</text>
</comment>
<dbReference type="RefSeq" id="WP_017713787.1">
    <property type="nucleotide sequence ID" value="NZ_KB235941.1"/>
</dbReference>
<dbReference type="SMART" id="SM00091">
    <property type="entry name" value="PAS"/>
    <property type="match status" value="1"/>
</dbReference>
<dbReference type="SMART" id="SM00065">
    <property type="entry name" value="GAF"/>
    <property type="match status" value="1"/>
</dbReference>
<dbReference type="Pfam" id="PF01590">
    <property type="entry name" value="GAF"/>
    <property type="match status" value="1"/>
</dbReference>
<organism evidence="4 5">
    <name type="scientific">Prochlorothrix hollandica PCC 9006 = CALU 1027</name>
    <dbReference type="NCBI Taxonomy" id="317619"/>
    <lineage>
        <taxon>Bacteria</taxon>
        <taxon>Bacillati</taxon>
        <taxon>Cyanobacteriota</taxon>
        <taxon>Cyanophyceae</taxon>
        <taxon>Prochlorotrichales</taxon>
        <taxon>Prochlorotrichaceae</taxon>
        <taxon>Prochlorothrix</taxon>
    </lineage>
</organism>
<dbReference type="EMBL" id="AJTX02000002">
    <property type="protein sequence ID" value="KKJ01203.1"/>
    <property type="molecule type" value="Genomic_DNA"/>
</dbReference>
<feature type="region of interest" description="Disordered" evidence="2">
    <location>
        <begin position="1"/>
        <end position="20"/>
    </location>
</feature>
<reference evidence="4" key="1">
    <citation type="submission" date="2012-04" db="EMBL/GenBank/DDBJ databases">
        <authorList>
            <person name="Borisov I.G."/>
            <person name="Ivanikova N.V."/>
            <person name="Pinevich A.V."/>
        </authorList>
    </citation>
    <scope>NUCLEOTIDE SEQUENCE</scope>
    <source>
        <strain evidence="4">CALU 1027</strain>
    </source>
</reference>
<keyword evidence="5" id="KW-1185">Reference proteome</keyword>
<evidence type="ECO:0000256" key="2">
    <source>
        <dbReference type="SAM" id="MobiDB-lite"/>
    </source>
</evidence>
<sequence length="392" mass="43939">MQPSYPSNLDNPAPADGEDSQASLQVALYQEMATLQHSIAEVSAVNGLSENNLNLLRGLVHLSQVTLDQAHQQVYAHQEQDTTLESLYYEVEQLRASNSIYEQQVNWMREQEALSRTIVGKLRLKAILRQTLESAISITQADTGSIFLLGSDNIIEDCILMQRNTTDDERRDLVGRVLQDGLAGWVVKNKTLAFIPNTRQDQRWIDLPNQPYRVGSVICIPLVNEGSLMGIITLTHPSYSHFTQEDASFVDTCCYQSAVVIHNVRLITENKRLKEQTEVMENQFRQLLQTPLVGVFLIQSSRFGHVNRKFAALTGYAKEELLQMPSIASVIAYEDREAVTQALKDCLTGKSPQFNLPFHLSRKNGTLIKVMAQGVVSHINGRRVVMAMVDAA</sequence>
<dbReference type="PROSITE" id="PS50112">
    <property type="entry name" value="PAS"/>
    <property type="match status" value="1"/>
</dbReference>
<keyword evidence="1" id="KW-0175">Coiled coil</keyword>
<gene>
    <name evidence="4" type="ORF">PROH_02120</name>
</gene>
<dbReference type="STRING" id="317619.GCA_000332315_03597"/>
<dbReference type="NCBIfam" id="TIGR00229">
    <property type="entry name" value="sensory_box"/>
    <property type="match status" value="1"/>
</dbReference>
<dbReference type="InterPro" id="IPR000014">
    <property type="entry name" value="PAS"/>
</dbReference>
<evidence type="ECO:0000256" key="1">
    <source>
        <dbReference type="SAM" id="Coils"/>
    </source>
</evidence>
<dbReference type="InterPro" id="IPR013655">
    <property type="entry name" value="PAS_fold_3"/>
</dbReference>
<dbReference type="eggNOG" id="COG2203">
    <property type="taxonomic scope" value="Bacteria"/>
</dbReference>